<evidence type="ECO:0000313" key="3">
    <source>
        <dbReference type="Proteomes" id="UP001162891"/>
    </source>
</evidence>
<name>A0ABM7WPM4_9BACT</name>
<dbReference type="Pfam" id="PF10041">
    <property type="entry name" value="DUF2277"/>
    <property type="match status" value="1"/>
</dbReference>
<evidence type="ECO:0000256" key="1">
    <source>
        <dbReference type="SAM" id="MobiDB-lite"/>
    </source>
</evidence>
<keyword evidence="3" id="KW-1185">Reference proteome</keyword>
<dbReference type="RefSeq" id="WP_248357915.1">
    <property type="nucleotide sequence ID" value="NZ_AP025591.1"/>
</dbReference>
<gene>
    <name evidence="2" type="ORF">AMOR_04040</name>
</gene>
<sequence length="100" mass="11070">MCRNIRVLYNFDPPTTDEEVRAAALQYVRKVSGLRQPPAVDAAAFEAAVDEVAATTRRLLASLHARTAVRTREHEREKARARGATREASRSRAPQPSKAS</sequence>
<proteinExistence type="predicted"/>
<protein>
    <recommendedName>
        <fullName evidence="4">DUF2277 domain-containing protein</fullName>
    </recommendedName>
</protein>
<evidence type="ECO:0000313" key="2">
    <source>
        <dbReference type="EMBL" id="BDG01408.1"/>
    </source>
</evidence>
<dbReference type="Proteomes" id="UP001162891">
    <property type="component" value="Chromosome"/>
</dbReference>
<feature type="compositionally biased region" description="Basic and acidic residues" evidence="1">
    <location>
        <begin position="70"/>
        <end position="90"/>
    </location>
</feature>
<evidence type="ECO:0008006" key="4">
    <source>
        <dbReference type="Google" id="ProtNLM"/>
    </source>
</evidence>
<dbReference type="EMBL" id="AP025591">
    <property type="protein sequence ID" value="BDG01408.1"/>
    <property type="molecule type" value="Genomic_DNA"/>
</dbReference>
<organism evidence="2 3">
    <name type="scientific">Anaeromyxobacter oryzae</name>
    <dbReference type="NCBI Taxonomy" id="2918170"/>
    <lineage>
        <taxon>Bacteria</taxon>
        <taxon>Pseudomonadati</taxon>
        <taxon>Myxococcota</taxon>
        <taxon>Myxococcia</taxon>
        <taxon>Myxococcales</taxon>
        <taxon>Cystobacterineae</taxon>
        <taxon>Anaeromyxobacteraceae</taxon>
        <taxon>Anaeromyxobacter</taxon>
    </lineage>
</organism>
<dbReference type="InterPro" id="IPR018735">
    <property type="entry name" value="DUF2277"/>
</dbReference>
<feature type="region of interest" description="Disordered" evidence="1">
    <location>
        <begin position="68"/>
        <end position="100"/>
    </location>
</feature>
<reference evidence="3" key="1">
    <citation type="journal article" date="2022" name="Int. J. Syst. Evol. Microbiol.">
        <title>Anaeromyxobacter oryzae sp. nov., Anaeromyxobacter diazotrophicus sp. nov. and Anaeromyxobacter paludicola sp. nov., isolated from paddy soils.</title>
        <authorList>
            <person name="Itoh H."/>
            <person name="Xu Z."/>
            <person name="Mise K."/>
            <person name="Masuda Y."/>
            <person name="Ushijima N."/>
            <person name="Hayakawa C."/>
            <person name="Shiratori Y."/>
            <person name="Senoo K."/>
        </authorList>
    </citation>
    <scope>NUCLEOTIDE SEQUENCE [LARGE SCALE GENOMIC DNA]</scope>
    <source>
        <strain evidence="3">Red232</strain>
    </source>
</reference>
<accession>A0ABM7WPM4</accession>